<gene>
    <name evidence="2" type="ORF">IAB46_13645</name>
</gene>
<keyword evidence="1" id="KW-1133">Transmembrane helix</keyword>
<comment type="caution">
    <text evidence="2">The sequence shown here is derived from an EMBL/GenBank/DDBJ whole genome shotgun (WGS) entry which is preliminary data.</text>
</comment>
<evidence type="ECO:0000313" key="3">
    <source>
        <dbReference type="Proteomes" id="UP000823927"/>
    </source>
</evidence>
<dbReference type="PROSITE" id="PS51257">
    <property type="entry name" value="PROKAR_LIPOPROTEIN"/>
    <property type="match status" value="1"/>
</dbReference>
<proteinExistence type="predicted"/>
<dbReference type="AlphaFoldDB" id="A0A9D1F6Q9"/>
<name>A0A9D1F6Q9_9FIRM</name>
<accession>A0A9D1F6Q9</accession>
<reference evidence="2" key="2">
    <citation type="journal article" date="2021" name="PeerJ">
        <title>Extensive microbial diversity within the chicken gut microbiome revealed by metagenomics and culture.</title>
        <authorList>
            <person name="Gilroy R."/>
            <person name="Ravi A."/>
            <person name="Getino M."/>
            <person name="Pursley I."/>
            <person name="Horton D.L."/>
            <person name="Alikhan N.F."/>
            <person name="Baker D."/>
            <person name="Gharbi K."/>
            <person name="Hall N."/>
            <person name="Watson M."/>
            <person name="Adriaenssens E.M."/>
            <person name="Foster-Nyarko E."/>
            <person name="Jarju S."/>
            <person name="Secka A."/>
            <person name="Antonio M."/>
            <person name="Oren A."/>
            <person name="Chaudhuri R.R."/>
            <person name="La Ragione R."/>
            <person name="Hildebrand F."/>
            <person name="Pallen M.J."/>
        </authorList>
    </citation>
    <scope>NUCLEOTIDE SEQUENCE</scope>
    <source>
        <strain evidence="2">CHK178-757</strain>
    </source>
</reference>
<organism evidence="2 3">
    <name type="scientific">Candidatus Scybalocola faecigallinarum</name>
    <dbReference type="NCBI Taxonomy" id="2840941"/>
    <lineage>
        <taxon>Bacteria</taxon>
        <taxon>Bacillati</taxon>
        <taxon>Bacillota</taxon>
        <taxon>Clostridia</taxon>
        <taxon>Lachnospirales</taxon>
        <taxon>Lachnospiraceae</taxon>
        <taxon>Lachnospiraceae incertae sedis</taxon>
        <taxon>Candidatus Scybalocola (ex Gilroy et al. 2021)</taxon>
    </lineage>
</organism>
<keyword evidence="1" id="KW-0812">Transmembrane</keyword>
<sequence length="636" mass="71516">MKNIKRNILLIMGFCVFLLMAGCSSIKPLSVDTTLSVDQNFRGERVMTAAMSQREFNALFDGDIEGLNQLLTENSPADLDARAQQTDDGEVEITLSIPFLSYDEYYNKIMAIFSGSSSYDAENMPSVYFEYSDSLLKKGFIIEENFTSTELFFWLTDAILSENSKLEGMTDQDLFTPGTTTLIFDGEEIPAENCISISRMESNALDTITVETTLNSNGSFDAVIDYQAGTQVVESLGQDLTEIMNDLVPEGGSFSSRTTEDGTVYTIKVSAVSTQDYVDKLNQALHTDNTVFEVTEESDETDTLRAQRRITQYLDGSYFLDFSDPDTVMTYVLKASPEHSFENCESTYRYIKSCNFENTDEYCSTYVTVSPSDQITLSLGYSVDIDKVEVDTTMNNERDFVRNLIFTLTSEQNSIIGQRFEERIQSRVQDNITYEKTTSGSNTVYTVTLSANSAQKLSELTCTFLDGNDSMSNSSLTGGQSQENRLNKIRYEYTDKIDLSIFLSGSQSTKGLYYRFQYPKNFTGHFVENNNYENVLEDYNVLTCITHNKVIEVRSYAEKANVMGILQRVLLLLSLAGMLIVILLNLGAILRCVKKRSFDAEEFGLFTSRGYIFITIFAVCAVVFVISAIRLLFGVY</sequence>
<feature type="transmembrane region" description="Helical" evidence="1">
    <location>
        <begin position="611"/>
        <end position="633"/>
    </location>
</feature>
<reference evidence="2" key="1">
    <citation type="submission" date="2020-10" db="EMBL/GenBank/DDBJ databases">
        <authorList>
            <person name="Gilroy R."/>
        </authorList>
    </citation>
    <scope>NUCLEOTIDE SEQUENCE</scope>
    <source>
        <strain evidence="2">CHK178-757</strain>
    </source>
</reference>
<feature type="transmembrane region" description="Helical" evidence="1">
    <location>
        <begin position="569"/>
        <end position="590"/>
    </location>
</feature>
<protein>
    <submittedName>
        <fullName evidence="2">Uncharacterized protein</fullName>
    </submittedName>
</protein>
<evidence type="ECO:0000256" key="1">
    <source>
        <dbReference type="SAM" id="Phobius"/>
    </source>
</evidence>
<evidence type="ECO:0000313" key="2">
    <source>
        <dbReference type="EMBL" id="HIS48566.1"/>
    </source>
</evidence>
<keyword evidence="1" id="KW-0472">Membrane</keyword>
<dbReference type="EMBL" id="DVIT01000058">
    <property type="protein sequence ID" value="HIS48566.1"/>
    <property type="molecule type" value="Genomic_DNA"/>
</dbReference>
<dbReference type="Proteomes" id="UP000823927">
    <property type="component" value="Unassembled WGS sequence"/>
</dbReference>